<gene>
    <name evidence="1" type="ORF">CFL01nite_15720</name>
</gene>
<sequence>MTEKPSTLRLKIDGCPGEIDLKALEKSIQAVSKLIRAIGGADAMQNVEGLKTSSAIVDVTTETINAKNHNGWSPVFIFQQSPS</sequence>
<evidence type="ECO:0000313" key="1">
    <source>
        <dbReference type="EMBL" id="GEB98077.1"/>
    </source>
</evidence>
<dbReference type="GeneID" id="82881583"/>
<protein>
    <submittedName>
        <fullName evidence="1">Uncharacterized protein</fullName>
    </submittedName>
</protein>
<proteinExistence type="predicted"/>
<dbReference type="Proteomes" id="UP000315353">
    <property type="component" value="Unassembled WGS sequence"/>
</dbReference>
<dbReference type="RefSeq" id="WP_141255992.1">
    <property type="nucleotide sequence ID" value="NZ_BJNB01000023.1"/>
</dbReference>
<reference evidence="1 2" key="1">
    <citation type="submission" date="2019-06" db="EMBL/GenBank/DDBJ databases">
        <title>Whole genome shotgun sequence of Corynebacterium flavescens NBRC 14136.</title>
        <authorList>
            <person name="Hosoyama A."/>
            <person name="Uohara A."/>
            <person name="Ohji S."/>
            <person name="Ichikawa N."/>
        </authorList>
    </citation>
    <scope>NUCLEOTIDE SEQUENCE [LARGE SCALE GENOMIC DNA]</scope>
    <source>
        <strain evidence="1 2">NBRC 14136</strain>
    </source>
</reference>
<dbReference type="AlphaFoldDB" id="A0AB73B8Q5"/>
<comment type="caution">
    <text evidence="1">The sequence shown here is derived from an EMBL/GenBank/DDBJ whole genome shotgun (WGS) entry which is preliminary data.</text>
</comment>
<name>A0AB73B8Q5_CORFL</name>
<accession>A0AB73B8Q5</accession>
<organism evidence="1 2">
    <name type="scientific">Corynebacterium flavescens</name>
    <dbReference type="NCBI Taxonomy" id="28028"/>
    <lineage>
        <taxon>Bacteria</taxon>
        <taxon>Bacillati</taxon>
        <taxon>Actinomycetota</taxon>
        <taxon>Actinomycetes</taxon>
        <taxon>Mycobacteriales</taxon>
        <taxon>Corynebacteriaceae</taxon>
        <taxon>Corynebacterium</taxon>
    </lineage>
</organism>
<evidence type="ECO:0000313" key="2">
    <source>
        <dbReference type="Proteomes" id="UP000315353"/>
    </source>
</evidence>
<dbReference type="EMBL" id="BJNB01000023">
    <property type="protein sequence ID" value="GEB98077.1"/>
    <property type="molecule type" value="Genomic_DNA"/>
</dbReference>